<dbReference type="InterPro" id="IPR012337">
    <property type="entry name" value="RNaseH-like_sf"/>
</dbReference>
<keyword evidence="4" id="KW-1185">Reference proteome</keyword>
<organism evidence="3 4">
    <name type="scientific">Asparagus officinalis</name>
    <name type="common">Garden asparagus</name>
    <dbReference type="NCBI Taxonomy" id="4686"/>
    <lineage>
        <taxon>Eukaryota</taxon>
        <taxon>Viridiplantae</taxon>
        <taxon>Streptophyta</taxon>
        <taxon>Embryophyta</taxon>
        <taxon>Tracheophyta</taxon>
        <taxon>Spermatophyta</taxon>
        <taxon>Magnoliopsida</taxon>
        <taxon>Liliopsida</taxon>
        <taxon>Asparagales</taxon>
        <taxon>Asparagaceae</taxon>
        <taxon>Asparagoideae</taxon>
        <taxon>Asparagus</taxon>
    </lineage>
</organism>
<reference evidence="4" key="1">
    <citation type="journal article" date="2017" name="Nat. Commun.">
        <title>The asparagus genome sheds light on the origin and evolution of a young Y chromosome.</title>
        <authorList>
            <person name="Harkess A."/>
            <person name="Zhou J."/>
            <person name="Xu C."/>
            <person name="Bowers J.E."/>
            <person name="Van der Hulst R."/>
            <person name="Ayyampalayam S."/>
            <person name="Mercati F."/>
            <person name="Riccardi P."/>
            <person name="McKain M.R."/>
            <person name="Kakrana A."/>
            <person name="Tang H."/>
            <person name="Ray J."/>
            <person name="Groenendijk J."/>
            <person name="Arikit S."/>
            <person name="Mathioni S.M."/>
            <person name="Nakano M."/>
            <person name="Shan H."/>
            <person name="Telgmann-Rauber A."/>
            <person name="Kanno A."/>
            <person name="Yue Z."/>
            <person name="Chen H."/>
            <person name="Li W."/>
            <person name="Chen Y."/>
            <person name="Xu X."/>
            <person name="Zhang Y."/>
            <person name="Luo S."/>
            <person name="Chen H."/>
            <person name="Gao J."/>
            <person name="Mao Z."/>
            <person name="Pires J.C."/>
            <person name="Luo M."/>
            <person name="Kudrna D."/>
            <person name="Wing R.A."/>
            <person name="Meyers B.C."/>
            <person name="Yi K."/>
            <person name="Kong H."/>
            <person name="Lavrijsen P."/>
            <person name="Sunseri F."/>
            <person name="Falavigna A."/>
            <person name="Ye Y."/>
            <person name="Leebens-Mack J.H."/>
            <person name="Chen G."/>
        </authorList>
    </citation>
    <scope>NUCLEOTIDE SEQUENCE [LARGE SCALE GENOMIC DNA]</scope>
    <source>
        <strain evidence="4">cv. DH0086</strain>
    </source>
</reference>
<gene>
    <name evidence="3" type="ORF">A4U43_C02F9250</name>
</gene>
<feature type="region of interest" description="Disordered" evidence="1">
    <location>
        <begin position="179"/>
        <end position="221"/>
    </location>
</feature>
<dbReference type="PANTHER" id="PTHR22891">
    <property type="entry name" value="EUKARYOTIC TRANSLATION INITIATION FACTOR 2C"/>
    <property type="match status" value="1"/>
</dbReference>
<dbReference type="Pfam" id="PF02171">
    <property type="entry name" value="Piwi"/>
    <property type="match status" value="1"/>
</dbReference>
<dbReference type="AlphaFoldDB" id="A0A5P1FHU8"/>
<feature type="domain" description="Piwi" evidence="2">
    <location>
        <begin position="114"/>
        <end position="180"/>
    </location>
</feature>
<dbReference type="EMBL" id="CM007382">
    <property type="protein sequence ID" value="ONK77672.1"/>
    <property type="molecule type" value="Genomic_DNA"/>
</dbReference>
<dbReference type="PROSITE" id="PS50822">
    <property type="entry name" value="PIWI"/>
    <property type="match status" value="1"/>
</dbReference>
<dbReference type="Gene3D" id="3.40.50.2300">
    <property type="match status" value="1"/>
</dbReference>
<feature type="region of interest" description="Disordered" evidence="1">
    <location>
        <begin position="1"/>
        <end position="52"/>
    </location>
</feature>
<dbReference type="Proteomes" id="UP000243459">
    <property type="component" value="Chromosome 2"/>
</dbReference>
<evidence type="ECO:0000313" key="4">
    <source>
        <dbReference type="Proteomes" id="UP000243459"/>
    </source>
</evidence>
<evidence type="ECO:0000313" key="3">
    <source>
        <dbReference type="EMBL" id="ONK77672.1"/>
    </source>
</evidence>
<dbReference type="InterPro" id="IPR003165">
    <property type="entry name" value="Piwi"/>
</dbReference>
<dbReference type="Gramene" id="ONK77672">
    <property type="protein sequence ID" value="ONK77672"/>
    <property type="gene ID" value="A4U43_C02F9250"/>
</dbReference>
<name>A0A5P1FHU8_ASPOF</name>
<dbReference type="GO" id="GO:0003676">
    <property type="term" value="F:nucleic acid binding"/>
    <property type="evidence" value="ECO:0007669"/>
    <property type="project" value="InterPro"/>
</dbReference>
<sequence>MGTWAKGKSVAADGTESLEDENRSGDGRRSVGGDGTARGCPALERQQGRGGALLETRTTGGEEAAGGDRVAILGAACKLKYHDSGKEKTCNRRVGALNMINKVEFSSLLRTTTIKRVCETELGLVSQCHLAKHVQESKAQYMENVALKINVKVGDRNTVLSDAPYKLVAVVSDKGLFGTEEAPSKAGPGSDYDSKDGFPPLEENFNHFTLEDSKESEEEDE</sequence>
<evidence type="ECO:0000256" key="1">
    <source>
        <dbReference type="SAM" id="MobiDB-lite"/>
    </source>
</evidence>
<proteinExistence type="predicted"/>
<protein>
    <recommendedName>
        <fullName evidence="2">Piwi domain-containing protein</fullName>
    </recommendedName>
</protein>
<feature type="compositionally biased region" description="Basic and acidic residues" evidence="1">
    <location>
        <begin position="20"/>
        <end position="31"/>
    </location>
</feature>
<accession>A0A5P1FHU8</accession>
<dbReference type="SUPFAM" id="SSF53098">
    <property type="entry name" value="Ribonuclease H-like"/>
    <property type="match status" value="1"/>
</dbReference>
<evidence type="ECO:0000259" key="2">
    <source>
        <dbReference type="PROSITE" id="PS50822"/>
    </source>
</evidence>